<evidence type="ECO:0000313" key="2">
    <source>
        <dbReference type="Proteomes" id="UP000310477"/>
    </source>
</evidence>
<dbReference type="RefSeq" id="WP_136875157.1">
    <property type="nucleotide sequence ID" value="NZ_SWBO01000002.1"/>
</dbReference>
<keyword evidence="2" id="KW-1185">Reference proteome</keyword>
<organism evidence="1 2">
    <name type="scientific">Pedobacter cryotolerans</name>
    <dbReference type="NCBI Taxonomy" id="2571270"/>
    <lineage>
        <taxon>Bacteria</taxon>
        <taxon>Pseudomonadati</taxon>
        <taxon>Bacteroidota</taxon>
        <taxon>Sphingobacteriia</taxon>
        <taxon>Sphingobacteriales</taxon>
        <taxon>Sphingobacteriaceae</taxon>
        <taxon>Pedobacter</taxon>
    </lineage>
</organism>
<evidence type="ECO:0000313" key="1">
    <source>
        <dbReference type="EMBL" id="TKC02667.1"/>
    </source>
</evidence>
<proteinExistence type="predicted"/>
<name>A0A4V5NY83_9SPHI</name>
<protein>
    <recommendedName>
        <fullName evidence="3">DUF3352 domain-containing protein</fullName>
    </recommendedName>
</protein>
<dbReference type="Proteomes" id="UP000310477">
    <property type="component" value="Unassembled WGS sequence"/>
</dbReference>
<gene>
    <name evidence="1" type="ORF">FA045_05160</name>
</gene>
<reference evidence="1 2" key="1">
    <citation type="submission" date="2019-04" db="EMBL/GenBank/DDBJ databases">
        <title>Pedobacter sp. AR-2-6 sp. nov., isolated from Arctic soil.</title>
        <authorList>
            <person name="Dahal R.H."/>
            <person name="Kim D.-U."/>
        </authorList>
    </citation>
    <scope>NUCLEOTIDE SEQUENCE [LARGE SCALE GENOMIC DNA]</scope>
    <source>
        <strain evidence="1 2">AR-2-6</strain>
    </source>
</reference>
<dbReference type="AlphaFoldDB" id="A0A4V5NY83"/>
<sequence length="524" mass="59848">MRKIYITLVVLLLAMVGMAYLYFSNLNKETSTNNLSLNAASFNATIVFGFENNKSFYDILNGQDLFERVLGEEKSVDFKNLKELLLANEIDASMANQKVYISILPGLNNKVDYLISTQVKEDTDVNKLMNGFGKSVKIDKINNLYKLSFADTTSVFVGIKDQLILIANTEKPINDVLKLALIENSTFANYISKNSQYNKNVLASLYLNFNNSPKLLKNILNSNLIGELSVFNKQNTFATLSYNFSTEKLLFNGSTEIIDEKSYYNLFAKMPEQKITINSILPDKTANYVFYSFTNYASWYKGLTNWFNLNGESEKIRSALNVIKDKYRVDLPKSLPQYFTNQLVTFELNSGEKFGAIALNNGEKLNQLLIDLSAEYATDIRIFKDPNIPYYFFGEPFKKFERPFYTIIDNYLVMANNASSIQSFLNSYSKNELLVNAEHYIKFRDQISSSATICFYVNSKNSSDIFGRNLKSPYYKQFQSSKGLKDFDAFCYQLSGDNDKFLSNLVLDKKVDKKDALDTLNINP</sequence>
<dbReference type="OrthoDB" id="1093345at2"/>
<dbReference type="EMBL" id="SWBO01000002">
    <property type="protein sequence ID" value="TKC02667.1"/>
    <property type="molecule type" value="Genomic_DNA"/>
</dbReference>
<comment type="caution">
    <text evidence="1">The sequence shown here is derived from an EMBL/GenBank/DDBJ whole genome shotgun (WGS) entry which is preliminary data.</text>
</comment>
<evidence type="ECO:0008006" key="3">
    <source>
        <dbReference type="Google" id="ProtNLM"/>
    </source>
</evidence>
<accession>A0A4V5NY83</accession>